<evidence type="ECO:0000256" key="1">
    <source>
        <dbReference type="RuleBase" id="RU003682"/>
    </source>
</evidence>
<keyword evidence="1" id="KW-0408">Iron</keyword>
<keyword evidence="1" id="KW-0479">Metal-binding</keyword>
<dbReference type="Gene3D" id="2.60.120.330">
    <property type="entry name" value="B-lactam Antibiotic, Isopenicillin N Synthase, Chain"/>
    <property type="match status" value="1"/>
</dbReference>
<dbReference type="Proteomes" id="UP001378960">
    <property type="component" value="Unassembled WGS sequence"/>
</dbReference>
<dbReference type="AlphaFoldDB" id="A0AAV5RA54"/>
<reference evidence="3 4" key="1">
    <citation type="journal article" date="2023" name="Elife">
        <title>Identification of key yeast species and microbe-microbe interactions impacting larval growth of Drosophila in the wild.</title>
        <authorList>
            <person name="Mure A."/>
            <person name="Sugiura Y."/>
            <person name="Maeda R."/>
            <person name="Honda K."/>
            <person name="Sakurai N."/>
            <person name="Takahashi Y."/>
            <person name="Watada M."/>
            <person name="Katoh T."/>
            <person name="Gotoh A."/>
            <person name="Gotoh Y."/>
            <person name="Taniguchi I."/>
            <person name="Nakamura K."/>
            <person name="Hayashi T."/>
            <person name="Katayama T."/>
            <person name="Uemura T."/>
            <person name="Hattori Y."/>
        </authorList>
    </citation>
    <scope>NUCLEOTIDE SEQUENCE [LARGE SCALE GENOMIC DNA]</scope>
    <source>
        <strain evidence="3 4">PK-24</strain>
    </source>
</reference>
<name>A0AAV5RA54_PICKL</name>
<evidence type="ECO:0000313" key="3">
    <source>
        <dbReference type="EMBL" id="GMM48141.1"/>
    </source>
</evidence>
<dbReference type="InterPro" id="IPR026992">
    <property type="entry name" value="DIOX_N"/>
</dbReference>
<keyword evidence="4" id="KW-1185">Reference proteome</keyword>
<evidence type="ECO:0000313" key="4">
    <source>
        <dbReference type="Proteomes" id="UP001378960"/>
    </source>
</evidence>
<dbReference type="InterPro" id="IPR027443">
    <property type="entry name" value="IPNS-like_sf"/>
</dbReference>
<organism evidence="3 4">
    <name type="scientific">Pichia kluyveri</name>
    <name type="common">Yeast</name>
    <dbReference type="NCBI Taxonomy" id="36015"/>
    <lineage>
        <taxon>Eukaryota</taxon>
        <taxon>Fungi</taxon>
        <taxon>Dikarya</taxon>
        <taxon>Ascomycota</taxon>
        <taxon>Saccharomycotina</taxon>
        <taxon>Pichiomycetes</taxon>
        <taxon>Pichiales</taxon>
        <taxon>Pichiaceae</taxon>
        <taxon>Pichia</taxon>
    </lineage>
</organism>
<keyword evidence="1" id="KW-0560">Oxidoreductase</keyword>
<comment type="similarity">
    <text evidence="1">Belongs to the iron/ascorbate-dependent oxidoreductase family.</text>
</comment>
<dbReference type="InterPro" id="IPR050231">
    <property type="entry name" value="Iron_ascorbate_oxido_reductase"/>
</dbReference>
<protein>
    <recommendedName>
        <fullName evidence="2">Fe2OG dioxygenase domain-containing protein</fullName>
    </recommendedName>
</protein>
<gene>
    <name evidence="3" type="ORF">DAPK24_047390</name>
</gene>
<dbReference type="PANTHER" id="PTHR47990">
    <property type="entry name" value="2-OXOGLUTARATE (2OG) AND FE(II)-DEPENDENT OXYGENASE SUPERFAMILY PROTEIN-RELATED"/>
    <property type="match status" value="1"/>
</dbReference>
<dbReference type="GO" id="GO:0046872">
    <property type="term" value="F:metal ion binding"/>
    <property type="evidence" value="ECO:0007669"/>
    <property type="project" value="UniProtKB-KW"/>
</dbReference>
<dbReference type="Pfam" id="PF03171">
    <property type="entry name" value="2OG-FeII_Oxy"/>
    <property type="match status" value="1"/>
</dbReference>
<dbReference type="Pfam" id="PF14226">
    <property type="entry name" value="DIOX_N"/>
    <property type="match status" value="1"/>
</dbReference>
<evidence type="ECO:0000259" key="2">
    <source>
        <dbReference type="PROSITE" id="PS51471"/>
    </source>
</evidence>
<comment type="caution">
    <text evidence="3">The sequence shown here is derived from an EMBL/GenBank/DDBJ whole genome shotgun (WGS) entry which is preliminary data.</text>
</comment>
<dbReference type="GO" id="GO:0016491">
    <property type="term" value="F:oxidoreductase activity"/>
    <property type="evidence" value="ECO:0007669"/>
    <property type="project" value="UniProtKB-KW"/>
</dbReference>
<dbReference type="InterPro" id="IPR044861">
    <property type="entry name" value="IPNS-like_FE2OG_OXY"/>
</dbReference>
<sequence>MTNFNLPIIDLADSSKSNCATLLEAASQHGFLLLKNHLLEETEIDKLFEISKQFFDQPTEIKNELPITTNNAGYVAPFVEDLQEDGTGEGDDKEAFNITHFNLSNFYPNQPLPLIFQKNMPFISSTLRKYYVMLHMICRMLAIALDIRDNNGNPDHEYFVSAHALDLKTHSTLRFVHYNAIDSIDSMDSIDSNETDKVLAGAHTDYGSMTFILQRPSLGLEVFDGEKWIEIKIPESDNLNEYLIVNISDVLSFWTDGYLKSILHRVRTKNERYSVVFFCHPSDESILSPVNSKIVKNYNGNCYSLDKNGNPLTALEHLTMRLDDGYKRI</sequence>
<dbReference type="InterPro" id="IPR005123">
    <property type="entry name" value="Oxoglu/Fe-dep_dioxygenase_dom"/>
</dbReference>
<accession>A0AAV5RA54</accession>
<feature type="domain" description="Fe2OG dioxygenase" evidence="2">
    <location>
        <begin position="168"/>
        <end position="281"/>
    </location>
</feature>
<dbReference type="PROSITE" id="PS51471">
    <property type="entry name" value="FE2OG_OXY"/>
    <property type="match status" value="1"/>
</dbReference>
<dbReference type="GO" id="GO:0044283">
    <property type="term" value="P:small molecule biosynthetic process"/>
    <property type="evidence" value="ECO:0007669"/>
    <property type="project" value="UniProtKB-ARBA"/>
</dbReference>
<dbReference type="SUPFAM" id="SSF51197">
    <property type="entry name" value="Clavaminate synthase-like"/>
    <property type="match status" value="1"/>
</dbReference>
<dbReference type="EMBL" id="BTGB01000009">
    <property type="protein sequence ID" value="GMM48141.1"/>
    <property type="molecule type" value="Genomic_DNA"/>
</dbReference>
<proteinExistence type="inferred from homology"/>